<comment type="subcellular location">
    <subcellularLocation>
        <location evidence="6">Cytoplasm</location>
    </subcellularLocation>
</comment>
<dbReference type="InterPro" id="IPR002423">
    <property type="entry name" value="Cpn60/GroEL/TCP-1"/>
</dbReference>
<comment type="similarity">
    <text evidence="1 6 7">Belongs to the chaperonin (HSP60) family.</text>
</comment>
<name>A0A2W3YZL7_9ENTE</name>
<dbReference type="FunFam" id="1.10.560.10:FF:000001">
    <property type="entry name" value="60 kDa chaperonin"/>
    <property type="match status" value="1"/>
</dbReference>
<dbReference type="Gene3D" id="3.50.7.10">
    <property type="entry name" value="GroEL"/>
    <property type="match status" value="1"/>
</dbReference>
<keyword evidence="6" id="KW-0963">Cytoplasm</keyword>
<dbReference type="InterPro" id="IPR027413">
    <property type="entry name" value="GROEL-like_equatorial_sf"/>
</dbReference>
<dbReference type="GO" id="GO:0016853">
    <property type="term" value="F:isomerase activity"/>
    <property type="evidence" value="ECO:0007669"/>
    <property type="project" value="UniProtKB-KW"/>
</dbReference>
<dbReference type="NCBIfam" id="NF009488">
    <property type="entry name" value="PRK12850.1"/>
    <property type="match status" value="1"/>
</dbReference>
<dbReference type="NCBIfam" id="NF009487">
    <property type="entry name" value="PRK12849.1"/>
    <property type="match status" value="1"/>
</dbReference>
<evidence type="ECO:0000256" key="3">
    <source>
        <dbReference type="ARBA" id="ARBA00022840"/>
    </source>
</evidence>
<feature type="binding site" evidence="6">
    <location>
        <position position="492"/>
    </location>
    <ligand>
        <name>ATP</name>
        <dbReference type="ChEBI" id="CHEBI:30616"/>
    </ligand>
</feature>
<dbReference type="CDD" id="cd03344">
    <property type="entry name" value="GroEL"/>
    <property type="match status" value="1"/>
</dbReference>
<keyword evidence="5 6" id="KW-0413">Isomerase</keyword>
<evidence type="ECO:0000313" key="12">
    <source>
        <dbReference type="Proteomes" id="UP000249828"/>
    </source>
</evidence>
<dbReference type="NCBIfam" id="TIGR02348">
    <property type="entry name" value="GroEL"/>
    <property type="match status" value="1"/>
</dbReference>
<keyword evidence="12" id="KW-1185">Reference proteome</keyword>
<dbReference type="PRINTS" id="PR00298">
    <property type="entry name" value="CHAPERONIN60"/>
</dbReference>
<dbReference type="GO" id="GO:0042026">
    <property type="term" value="P:protein refolding"/>
    <property type="evidence" value="ECO:0007669"/>
    <property type="project" value="UniProtKB-UniRule"/>
</dbReference>
<evidence type="ECO:0000256" key="7">
    <source>
        <dbReference type="RuleBase" id="RU000418"/>
    </source>
</evidence>
<dbReference type="InterPro" id="IPR018370">
    <property type="entry name" value="Chaperonin_Cpn60_CS"/>
</dbReference>
<feature type="binding site" evidence="6">
    <location>
        <begin position="29"/>
        <end position="32"/>
    </location>
    <ligand>
        <name>ATP</name>
        <dbReference type="ChEBI" id="CHEBI:30616"/>
    </ligand>
</feature>
<evidence type="ECO:0000256" key="4">
    <source>
        <dbReference type="ARBA" id="ARBA00023186"/>
    </source>
</evidence>
<evidence type="ECO:0000256" key="1">
    <source>
        <dbReference type="ARBA" id="ARBA00006607"/>
    </source>
</evidence>
<feature type="binding site" evidence="6">
    <location>
        <begin position="476"/>
        <end position="478"/>
    </location>
    <ligand>
        <name>ATP</name>
        <dbReference type="ChEBI" id="CHEBI:30616"/>
    </ligand>
</feature>
<feature type="binding site" evidence="6">
    <location>
        <position position="413"/>
    </location>
    <ligand>
        <name>ATP</name>
        <dbReference type="ChEBI" id="CHEBI:30616"/>
    </ligand>
</feature>
<evidence type="ECO:0000256" key="5">
    <source>
        <dbReference type="ARBA" id="ARBA00023235"/>
    </source>
</evidence>
<keyword evidence="3 6" id="KW-0067">ATP-binding</keyword>
<dbReference type="SUPFAM" id="SSF48592">
    <property type="entry name" value="GroEL equatorial domain-like"/>
    <property type="match status" value="1"/>
</dbReference>
<protein>
    <recommendedName>
        <fullName evidence="6">Chaperonin GroEL</fullName>
        <ecNumber evidence="6">5.6.1.7</ecNumber>
    </recommendedName>
    <alternativeName>
        <fullName evidence="6">60 kDa chaperonin</fullName>
    </alternativeName>
    <alternativeName>
        <fullName evidence="6">Chaperonin-60</fullName>
        <shortName evidence="6">Cpn60</shortName>
    </alternativeName>
</protein>
<dbReference type="SUPFAM" id="SSF52029">
    <property type="entry name" value="GroEL apical domain-like"/>
    <property type="match status" value="1"/>
</dbReference>
<evidence type="ECO:0000256" key="2">
    <source>
        <dbReference type="ARBA" id="ARBA00022741"/>
    </source>
</evidence>
<dbReference type="HAMAP" id="MF_00600">
    <property type="entry name" value="CH60"/>
    <property type="match status" value="1"/>
</dbReference>
<comment type="subunit">
    <text evidence="6 8">Forms a cylinder of 14 subunits composed of two heptameric rings stacked back-to-back. Interacts with the co-chaperonin GroES.</text>
</comment>
<dbReference type="PANTHER" id="PTHR45633">
    <property type="entry name" value="60 KDA HEAT SHOCK PROTEIN, MITOCHONDRIAL"/>
    <property type="match status" value="1"/>
</dbReference>
<feature type="binding site" evidence="6">
    <location>
        <begin position="86"/>
        <end position="90"/>
    </location>
    <ligand>
        <name>ATP</name>
        <dbReference type="ChEBI" id="CHEBI:30616"/>
    </ligand>
</feature>
<dbReference type="RefSeq" id="WP_111247987.1">
    <property type="nucleotide sequence ID" value="NZ_PIEU01000072.1"/>
</dbReference>
<feature type="compositionally biased region" description="Low complexity" evidence="10">
    <location>
        <begin position="528"/>
        <end position="537"/>
    </location>
</feature>
<dbReference type="FunFam" id="3.50.7.10:FF:000001">
    <property type="entry name" value="60 kDa chaperonin"/>
    <property type="match status" value="1"/>
</dbReference>
<dbReference type="NCBIfam" id="NF009489">
    <property type="entry name" value="PRK12851.1"/>
    <property type="match status" value="1"/>
</dbReference>
<dbReference type="GO" id="GO:0005524">
    <property type="term" value="F:ATP binding"/>
    <property type="evidence" value="ECO:0007669"/>
    <property type="project" value="UniProtKB-UniRule"/>
</dbReference>
<dbReference type="GO" id="GO:0005737">
    <property type="term" value="C:cytoplasm"/>
    <property type="evidence" value="ECO:0007669"/>
    <property type="project" value="UniProtKB-SubCell"/>
</dbReference>
<evidence type="ECO:0000256" key="9">
    <source>
        <dbReference type="SAM" id="Coils"/>
    </source>
</evidence>
<keyword evidence="4 6" id="KW-0143">Chaperone</keyword>
<dbReference type="InterPro" id="IPR027409">
    <property type="entry name" value="GroEL-like_apical_dom_sf"/>
</dbReference>
<dbReference type="EC" id="5.6.1.7" evidence="6"/>
<dbReference type="PROSITE" id="PS00296">
    <property type="entry name" value="CHAPERONINS_CPN60"/>
    <property type="match status" value="1"/>
</dbReference>
<comment type="caution">
    <text evidence="6">Lacks conserved residue(s) required for the propagation of feature annotation.</text>
</comment>
<evidence type="ECO:0000256" key="6">
    <source>
        <dbReference type="HAMAP-Rule" id="MF_00600"/>
    </source>
</evidence>
<dbReference type="GO" id="GO:0051082">
    <property type="term" value="F:unfolded protein binding"/>
    <property type="evidence" value="ECO:0007669"/>
    <property type="project" value="UniProtKB-UniRule"/>
</dbReference>
<feature type="coiled-coil region" evidence="9">
    <location>
        <begin position="380"/>
        <end position="407"/>
    </location>
</feature>
<accession>A0A2W3YZL7</accession>
<dbReference type="Gene3D" id="1.10.560.10">
    <property type="entry name" value="GroEL-like equatorial domain"/>
    <property type="match status" value="1"/>
</dbReference>
<dbReference type="Gene3D" id="3.30.260.10">
    <property type="entry name" value="TCP-1-like chaperonin intermediate domain"/>
    <property type="match status" value="1"/>
</dbReference>
<organism evidence="11 12">
    <name type="scientific">Enterococcus plantarum</name>
    <dbReference type="NCBI Taxonomy" id="1077675"/>
    <lineage>
        <taxon>Bacteria</taxon>
        <taxon>Bacillati</taxon>
        <taxon>Bacillota</taxon>
        <taxon>Bacilli</taxon>
        <taxon>Lactobacillales</taxon>
        <taxon>Enterococcaceae</taxon>
        <taxon>Enterococcus</taxon>
    </lineage>
</organism>
<dbReference type="AlphaFoldDB" id="A0A2W3YZL7"/>
<dbReference type="GO" id="GO:0140662">
    <property type="term" value="F:ATP-dependent protein folding chaperone"/>
    <property type="evidence" value="ECO:0007669"/>
    <property type="project" value="InterPro"/>
</dbReference>
<evidence type="ECO:0000256" key="8">
    <source>
        <dbReference type="RuleBase" id="RU000419"/>
    </source>
</evidence>
<dbReference type="EMBL" id="PIEU01000072">
    <property type="protein sequence ID" value="PZL73076.1"/>
    <property type="molecule type" value="Genomic_DNA"/>
</dbReference>
<dbReference type="SUPFAM" id="SSF54849">
    <property type="entry name" value="GroEL-intermediate domain like"/>
    <property type="match status" value="1"/>
</dbReference>
<keyword evidence="2 6" id="KW-0547">Nucleotide-binding</keyword>
<comment type="caution">
    <text evidence="11">The sequence shown here is derived from an EMBL/GenBank/DDBJ whole genome shotgun (WGS) entry which is preliminary data.</text>
</comment>
<keyword evidence="9" id="KW-0175">Coiled coil</keyword>
<comment type="function">
    <text evidence="6 8">Together with its co-chaperonin GroES, plays an essential role in assisting protein folding. The GroEL-GroES system forms a nano-cage that allows encapsulation of the non-native substrate proteins and provides a physical environment optimized to promote and accelerate protein folding.</text>
</comment>
<dbReference type="Pfam" id="PF00118">
    <property type="entry name" value="Cpn60_TCP1"/>
    <property type="match status" value="1"/>
</dbReference>
<feature type="region of interest" description="Disordered" evidence="10">
    <location>
        <begin position="522"/>
        <end position="543"/>
    </location>
</feature>
<evidence type="ECO:0000256" key="10">
    <source>
        <dbReference type="SAM" id="MobiDB-lite"/>
    </source>
</evidence>
<evidence type="ECO:0000313" key="11">
    <source>
        <dbReference type="EMBL" id="PZL73076.1"/>
    </source>
</evidence>
<reference evidence="11 12" key="1">
    <citation type="submission" date="2017-11" db="EMBL/GenBank/DDBJ databases">
        <title>Draft genome sequence of Enterococcus plantarum TRW2 strain isolated from lettuce.</title>
        <authorList>
            <person name="Kim E.B."/>
            <person name="Marco M.L."/>
            <person name="Williams T.R."/>
            <person name="You I.H."/>
        </authorList>
    </citation>
    <scope>NUCLEOTIDE SEQUENCE [LARGE SCALE GENOMIC DNA]</scope>
    <source>
        <strain evidence="11 12">TRW2</strain>
    </source>
</reference>
<gene>
    <name evidence="6 11" type="primary">groL</name>
    <name evidence="6" type="synonym">groEL</name>
    <name evidence="11" type="ORF">CI088_09410</name>
</gene>
<dbReference type="InterPro" id="IPR001844">
    <property type="entry name" value="Cpn60/GroEL"/>
</dbReference>
<dbReference type="Proteomes" id="UP000249828">
    <property type="component" value="Unassembled WGS sequence"/>
</dbReference>
<dbReference type="NCBIfam" id="NF000592">
    <property type="entry name" value="PRK00013.1"/>
    <property type="match status" value="1"/>
</dbReference>
<dbReference type="STRING" id="1077675.BCR22_03850"/>
<proteinExistence type="inferred from homology"/>
<dbReference type="InterPro" id="IPR027410">
    <property type="entry name" value="TCP-1-like_intermed_sf"/>
</dbReference>
<sequence>MAKEIKFAEDARAAMLRGVDILADTVKVTLGPKGRNVVLEKSFGSPLITNDGVTIAKEIELEDHFENMGAKLVSEVASKTNDIAGDGTTTATVLTQAIVREGLKNVTAGANPLGIRRGIELATKTAVEELHNISTVVDSKEAIAQVAAVSSGSDRVGQLIADAMEKVGNDGVITIEESKGIETELDVVEGMQFDRGYLSQYMVTDNDKMEAVLENPYILITDKKISNIQDILPLLEQILQQSRPLLIIADDVDGEALPTLVLNKIRGTFNVVAVKAPGFGDRRKAMLEDIAMLTGATVITDDLGLELKDTTIENLGNASKVVVDKDNTTIVEGAGEKAGIDARVQLIKNQIAETTSDFDREKLQERLAKLAGGVAVVKVGAATETELKELKLRIEDALNATRAAVEEGMVSGGGTALVNVIGKVAALEAEGDIATGVKIVVRALEEPIRQIAENAGYEGSVIVDKLKNIELGTGFNAANGEWVNMVEAGIVDPTKVTRSALQNAASVAALLLTTEAVVADKPEPAGASGMPPMDPSMGMGGMM</sequence>